<feature type="domain" description="Thioredoxin" evidence="2">
    <location>
        <begin position="64"/>
        <end position="202"/>
    </location>
</feature>
<dbReference type="OrthoDB" id="9809733at2"/>
<dbReference type="PATRIC" id="fig|1121326.3.peg.3272"/>
<dbReference type="InterPro" id="IPR050553">
    <property type="entry name" value="Thioredoxin_ResA/DsbE_sf"/>
</dbReference>
<dbReference type="Proteomes" id="UP000076603">
    <property type="component" value="Unassembled WGS sequence"/>
</dbReference>
<accession>A0A161VBQ8</accession>
<evidence type="ECO:0000259" key="2">
    <source>
        <dbReference type="PROSITE" id="PS51352"/>
    </source>
</evidence>
<dbReference type="PROSITE" id="PS51352">
    <property type="entry name" value="THIOREDOXIN_2"/>
    <property type="match status" value="1"/>
</dbReference>
<dbReference type="PANTHER" id="PTHR42852:SF1">
    <property type="entry name" value="THIOREDOXIN-LIKE PROTEIN YNEN"/>
    <property type="match status" value="1"/>
</dbReference>
<name>A0A161VBQ8_9CLOT</name>
<dbReference type="PANTHER" id="PTHR42852">
    <property type="entry name" value="THIOL:DISULFIDE INTERCHANGE PROTEIN DSBE"/>
    <property type="match status" value="1"/>
</dbReference>
<dbReference type="AlphaFoldDB" id="A0A161VBQ8"/>
<evidence type="ECO:0000313" key="4">
    <source>
        <dbReference type="Proteomes" id="UP000076603"/>
    </source>
</evidence>
<dbReference type="EMBL" id="LWAE01000003">
    <property type="protein sequence ID" value="KZL91481.1"/>
    <property type="molecule type" value="Genomic_DNA"/>
</dbReference>
<sequence length="202" mass="22593">MKKILFSLTIVLMVGGAIYTVNNYNKTKSPSNYDTKDTQSSSNKSNTNSSSNKPTAELVGINQDSIIMKATDFKLKDLNGNELSLNDLRGKKVFLNFWATWCPPCKAEMPEIEKLYQETKNSDLVILAVDIGEPLSDVKTFIDQNNYNFKVLLDSNQKVAAQYGISAIPTSFFIDKEGNIISKHTGPMNTDQMKEYIKGLDK</sequence>
<dbReference type="InterPro" id="IPR036249">
    <property type="entry name" value="Thioredoxin-like_sf"/>
</dbReference>
<dbReference type="CDD" id="cd02966">
    <property type="entry name" value="TlpA_like_family"/>
    <property type="match status" value="1"/>
</dbReference>
<evidence type="ECO:0000313" key="3">
    <source>
        <dbReference type="EMBL" id="KZL91481.1"/>
    </source>
</evidence>
<dbReference type="RefSeq" id="WP_082831952.1">
    <property type="nucleotide sequence ID" value="NZ_FQXL01000005.1"/>
</dbReference>
<reference evidence="3 4" key="1">
    <citation type="submission" date="2016-04" db="EMBL/GenBank/DDBJ databases">
        <title>Genome sequence of Clostridium magnum DSM 2767.</title>
        <authorList>
            <person name="Poehlein A."/>
            <person name="Uhlig R."/>
            <person name="Fischer R."/>
            <person name="Bahl H."/>
            <person name="Daniel R."/>
        </authorList>
    </citation>
    <scope>NUCLEOTIDE SEQUENCE [LARGE SCALE GENOMIC DNA]</scope>
    <source>
        <strain evidence="3 4">DSM 2767</strain>
    </source>
</reference>
<comment type="caution">
    <text evidence="3">The sequence shown here is derived from an EMBL/GenBank/DDBJ whole genome shotgun (WGS) entry which is preliminary data.</text>
</comment>
<dbReference type="STRING" id="1121326.CLMAG_32400"/>
<dbReference type="InterPro" id="IPR013766">
    <property type="entry name" value="Thioredoxin_domain"/>
</dbReference>
<keyword evidence="4" id="KW-1185">Reference proteome</keyword>
<dbReference type="Gene3D" id="3.40.30.10">
    <property type="entry name" value="Glutaredoxin"/>
    <property type="match status" value="1"/>
</dbReference>
<dbReference type="SUPFAM" id="SSF52833">
    <property type="entry name" value="Thioredoxin-like"/>
    <property type="match status" value="1"/>
</dbReference>
<proteinExistence type="predicted"/>
<dbReference type="Pfam" id="PF00578">
    <property type="entry name" value="AhpC-TSA"/>
    <property type="match status" value="1"/>
</dbReference>
<protein>
    <submittedName>
        <fullName evidence="3">Thiol-disulfide oxidoreductase ResA</fullName>
    </submittedName>
</protein>
<dbReference type="InterPro" id="IPR017937">
    <property type="entry name" value="Thioredoxin_CS"/>
</dbReference>
<evidence type="ECO:0000256" key="1">
    <source>
        <dbReference type="SAM" id="MobiDB-lite"/>
    </source>
</evidence>
<dbReference type="GO" id="GO:0016209">
    <property type="term" value="F:antioxidant activity"/>
    <property type="evidence" value="ECO:0007669"/>
    <property type="project" value="InterPro"/>
</dbReference>
<feature type="region of interest" description="Disordered" evidence="1">
    <location>
        <begin position="29"/>
        <end position="55"/>
    </location>
</feature>
<dbReference type="GO" id="GO:0016491">
    <property type="term" value="F:oxidoreductase activity"/>
    <property type="evidence" value="ECO:0007669"/>
    <property type="project" value="InterPro"/>
</dbReference>
<gene>
    <name evidence="3" type="primary">resA_2</name>
    <name evidence="3" type="ORF">CLMAG_32400</name>
</gene>
<organism evidence="3 4">
    <name type="scientific">Clostridium magnum DSM 2767</name>
    <dbReference type="NCBI Taxonomy" id="1121326"/>
    <lineage>
        <taxon>Bacteria</taxon>
        <taxon>Bacillati</taxon>
        <taxon>Bacillota</taxon>
        <taxon>Clostridia</taxon>
        <taxon>Eubacteriales</taxon>
        <taxon>Clostridiaceae</taxon>
        <taxon>Clostridium</taxon>
    </lineage>
</organism>
<dbReference type="PROSITE" id="PS00194">
    <property type="entry name" value="THIOREDOXIN_1"/>
    <property type="match status" value="1"/>
</dbReference>
<dbReference type="InterPro" id="IPR000866">
    <property type="entry name" value="AhpC/TSA"/>
</dbReference>
<feature type="compositionally biased region" description="Low complexity" evidence="1">
    <location>
        <begin position="40"/>
        <end position="53"/>
    </location>
</feature>